<dbReference type="EMBL" id="MU865993">
    <property type="protein sequence ID" value="KAK4443441.1"/>
    <property type="molecule type" value="Genomic_DNA"/>
</dbReference>
<accession>A0AAV9G4I8</accession>
<comment type="caution">
    <text evidence="1">The sequence shown here is derived from an EMBL/GenBank/DDBJ whole genome shotgun (WGS) entry which is preliminary data.</text>
</comment>
<sequence length="154" mass="17705">MEIAYNEIVRKIEEEDDYNPRKSGITQADFSMAMFLFIANIGELVAMETDDEVTKLRLAYDLLMQLKDWSMYDLDVCLAYEAMGSDEDADQLLVEIIRKRNDAGDVWDWKKDQKNLEDEAEGNAAYGIEPWYPKSIKALAALSTQYLSVDKLID</sequence>
<name>A0AAV9G4I8_9PEZI</name>
<keyword evidence="2" id="KW-1185">Reference proteome</keyword>
<reference evidence="1" key="2">
    <citation type="submission" date="2023-05" db="EMBL/GenBank/DDBJ databases">
        <authorList>
            <consortium name="Lawrence Berkeley National Laboratory"/>
            <person name="Steindorff A."/>
            <person name="Hensen N."/>
            <person name="Bonometti L."/>
            <person name="Westerberg I."/>
            <person name="Brannstrom I.O."/>
            <person name="Guillou S."/>
            <person name="Cros-Aarteil S."/>
            <person name="Calhoun S."/>
            <person name="Haridas S."/>
            <person name="Kuo A."/>
            <person name="Mondo S."/>
            <person name="Pangilinan J."/>
            <person name="Riley R."/>
            <person name="Labutti K."/>
            <person name="Andreopoulos B."/>
            <person name="Lipzen A."/>
            <person name="Chen C."/>
            <person name="Yanf M."/>
            <person name="Daum C."/>
            <person name="Ng V."/>
            <person name="Clum A."/>
            <person name="Ohm R."/>
            <person name="Martin F."/>
            <person name="Silar P."/>
            <person name="Natvig D."/>
            <person name="Lalanne C."/>
            <person name="Gautier V."/>
            <person name="Ament-Velasquez S.L."/>
            <person name="Kruys A."/>
            <person name="Hutchinson M.I."/>
            <person name="Powell A.J."/>
            <person name="Barry K."/>
            <person name="Miller A.N."/>
            <person name="Grigoriev I.V."/>
            <person name="Debuchy R."/>
            <person name="Gladieux P."/>
            <person name="Thoren M.H."/>
            <person name="Johannesson H."/>
        </authorList>
    </citation>
    <scope>NUCLEOTIDE SEQUENCE</scope>
    <source>
        <strain evidence="1">PSN243</strain>
    </source>
</reference>
<dbReference type="AlphaFoldDB" id="A0AAV9G4I8"/>
<organism evidence="1 2">
    <name type="scientific">Podospora aff. communis PSN243</name>
    <dbReference type="NCBI Taxonomy" id="3040156"/>
    <lineage>
        <taxon>Eukaryota</taxon>
        <taxon>Fungi</taxon>
        <taxon>Dikarya</taxon>
        <taxon>Ascomycota</taxon>
        <taxon>Pezizomycotina</taxon>
        <taxon>Sordariomycetes</taxon>
        <taxon>Sordariomycetidae</taxon>
        <taxon>Sordariales</taxon>
        <taxon>Podosporaceae</taxon>
        <taxon>Podospora</taxon>
    </lineage>
</organism>
<reference evidence="1" key="1">
    <citation type="journal article" date="2023" name="Mol. Phylogenet. Evol.">
        <title>Genome-scale phylogeny and comparative genomics of the fungal order Sordariales.</title>
        <authorList>
            <person name="Hensen N."/>
            <person name="Bonometti L."/>
            <person name="Westerberg I."/>
            <person name="Brannstrom I.O."/>
            <person name="Guillou S."/>
            <person name="Cros-Aarteil S."/>
            <person name="Calhoun S."/>
            <person name="Haridas S."/>
            <person name="Kuo A."/>
            <person name="Mondo S."/>
            <person name="Pangilinan J."/>
            <person name="Riley R."/>
            <person name="LaButti K."/>
            <person name="Andreopoulos B."/>
            <person name="Lipzen A."/>
            <person name="Chen C."/>
            <person name="Yan M."/>
            <person name="Daum C."/>
            <person name="Ng V."/>
            <person name="Clum A."/>
            <person name="Steindorff A."/>
            <person name="Ohm R.A."/>
            <person name="Martin F."/>
            <person name="Silar P."/>
            <person name="Natvig D.O."/>
            <person name="Lalanne C."/>
            <person name="Gautier V."/>
            <person name="Ament-Velasquez S.L."/>
            <person name="Kruys A."/>
            <person name="Hutchinson M.I."/>
            <person name="Powell A.J."/>
            <person name="Barry K."/>
            <person name="Miller A.N."/>
            <person name="Grigoriev I.V."/>
            <person name="Debuchy R."/>
            <person name="Gladieux P."/>
            <person name="Hiltunen Thoren M."/>
            <person name="Johannesson H."/>
        </authorList>
    </citation>
    <scope>NUCLEOTIDE SEQUENCE</scope>
    <source>
        <strain evidence="1">PSN243</strain>
    </source>
</reference>
<gene>
    <name evidence="1" type="ORF">QBC34DRAFT_362040</name>
</gene>
<protein>
    <submittedName>
        <fullName evidence="1">Uncharacterized protein</fullName>
    </submittedName>
</protein>
<evidence type="ECO:0000313" key="1">
    <source>
        <dbReference type="EMBL" id="KAK4443441.1"/>
    </source>
</evidence>
<dbReference type="Proteomes" id="UP001321760">
    <property type="component" value="Unassembled WGS sequence"/>
</dbReference>
<proteinExistence type="predicted"/>
<evidence type="ECO:0000313" key="2">
    <source>
        <dbReference type="Proteomes" id="UP001321760"/>
    </source>
</evidence>